<organism evidence="7 8">
    <name type="scientific">Phyllobacterium myrsinacearum</name>
    <dbReference type="NCBI Taxonomy" id="28101"/>
    <lineage>
        <taxon>Bacteria</taxon>
        <taxon>Pseudomonadati</taxon>
        <taxon>Pseudomonadota</taxon>
        <taxon>Alphaproteobacteria</taxon>
        <taxon>Hyphomicrobiales</taxon>
        <taxon>Phyllobacteriaceae</taxon>
        <taxon>Phyllobacterium</taxon>
    </lineage>
</organism>
<accession>A0A839EUC2</accession>
<dbReference type="InterPro" id="IPR027417">
    <property type="entry name" value="P-loop_NTPase"/>
</dbReference>
<evidence type="ECO:0000259" key="6">
    <source>
        <dbReference type="PROSITE" id="PS51194"/>
    </source>
</evidence>
<dbReference type="InterPro" id="IPR001650">
    <property type="entry name" value="Helicase_C-like"/>
</dbReference>
<gene>
    <name evidence="7" type="ORF">FHW16_005450</name>
</gene>
<keyword evidence="2" id="KW-0378">Hydrolase</keyword>
<dbReference type="PANTHER" id="PTHR11274">
    <property type="entry name" value="RAD25/XP-B DNA REPAIR HELICASE"/>
    <property type="match status" value="1"/>
</dbReference>
<reference evidence="7 8" key="1">
    <citation type="submission" date="2020-07" db="EMBL/GenBank/DDBJ databases">
        <title>Genomic Encyclopedia of Type Strains, Phase IV (KMG-V): Genome sequencing to study the core and pangenomes of soil and plant-associated prokaryotes.</title>
        <authorList>
            <person name="Whitman W."/>
        </authorList>
    </citation>
    <scope>NUCLEOTIDE SEQUENCE [LARGE SCALE GENOMIC DNA]</scope>
    <source>
        <strain evidence="7 8">AN3</strain>
    </source>
</reference>
<dbReference type="InterPro" id="IPR050615">
    <property type="entry name" value="ATP-dep_DNA_Helicase"/>
</dbReference>
<sequence length="532" mass="58911">MKSVILAHNAVTAQIRNADKSVDAIVSDLLSYNDSSIDGTFASNVGMVSAYSSFYQMTNHTFPAGFVHLVERTLIKKGYQVRLVRKALPEPLGPFSPIVDEFGNDNPDYDFQIKALRSVEKYGRGIIQVATGGGKSKIAKLIMARYRRMTLFITTRGVLLYQMKDQLDALGLNTGLMGDGEMKVTKGVNLGMVQTLVQALEVPDLARERRAVTKSQHLNKKKDTFIAPEDVGKLAKQRYDEKVAKRNKIIKVLEMMEVVIGEEAHEAGGNSYYEILKYCKNAQIRVALTATPFMRTNAQDNLRLMAAFGSILIKVSEELLIKRGILATPHFKFMSVEGAQGLHRTSPWQRAYKLGYTDNMNMHKAIIRDGLMARKVGLPFMVLVQHTSHGDTLVELMKRVGLRIMFIRGENNQKERKAALTALKNGTIDGLIGTTILDVGVDVPAVGLVMLAGGGKAEVALRQRIGRGLRGKPKGIPNFAFIAMYSANLNTTLREHDAQRRAIIQQTPGFAEGILPEGQDFNWSIFARKEAA</sequence>
<keyword evidence="1" id="KW-0547">Nucleotide-binding</keyword>
<dbReference type="Proteomes" id="UP000549052">
    <property type="component" value="Unassembled WGS sequence"/>
</dbReference>
<dbReference type="EMBL" id="JACGXN010000016">
    <property type="protein sequence ID" value="MBA8881705.1"/>
    <property type="molecule type" value="Genomic_DNA"/>
</dbReference>
<keyword evidence="4" id="KW-0067">ATP-binding</keyword>
<evidence type="ECO:0000256" key="1">
    <source>
        <dbReference type="ARBA" id="ARBA00022741"/>
    </source>
</evidence>
<dbReference type="GO" id="GO:0016787">
    <property type="term" value="F:hydrolase activity"/>
    <property type="evidence" value="ECO:0007669"/>
    <property type="project" value="UniProtKB-KW"/>
</dbReference>
<dbReference type="GO" id="GO:0005524">
    <property type="term" value="F:ATP binding"/>
    <property type="evidence" value="ECO:0007669"/>
    <property type="project" value="UniProtKB-KW"/>
</dbReference>
<dbReference type="PROSITE" id="PS51192">
    <property type="entry name" value="HELICASE_ATP_BIND_1"/>
    <property type="match status" value="1"/>
</dbReference>
<dbReference type="RefSeq" id="WP_182552255.1">
    <property type="nucleotide sequence ID" value="NZ_JACGXN010000016.1"/>
</dbReference>
<keyword evidence="3 7" id="KW-0347">Helicase</keyword>
<dbReference type="SUPFAM" id="SSF52540">
    <property type="entry name" value="P-loop containing nucleoside triphosphate hydrolases"/>
    <property type="match status" value="2"/>
</dbReference>
<feature type="domain" description="Helicase C-terminal" evidence="6">
    <location>
        <begin position="366"/>
        <end position="504"/>
    </location>
</feature>
<dbReference type="SMART" id="SM00487">
    <property type="entry name" value="DEXDc"/>
    <property type="match status" value="1"/>
</dbReference>
<proteinExistence type="predicted"/>
<dbReference type="SMART" id="SM00490">
    <property type="entry name" value="HELICc"/>
    <property type="match status" value="1"/>
</dbReference>
<evidence type="ECO:0000313" key="8">
    <source>
        <dbReference type="Proteomes" id="UP000549052"/>
    </source>
</evidence>
<evidence type="ECO:0000256" key="3">
    <source>
        <dbReference type="ARBA" id="ARBA00022806"/>
    </source>
</evidence>
<dbReference type="Pfam" id="PF04851">
    <property type="entry name" value="ResIII"/>
    <property type="match status" value="1"/>
</dbReference>
<dbReference type="InterPro" id="IPR006935">
    <property type="entry name" value="Helicase/UvrB_N"/>
</dbReference>
<comment type="caution">
    <text evidence="7">The sequence shown here is derived from an EMBL/GenBank/DDBJ whole genome shotgun (WGS) entry which is preliminary data.</text>
</comment>
<evidence type="ECO:0000259" key="5">
    <source>
        <dbReference type="PROSITE" id="PS51192"/>
    </source>
</evidence>
<dbReference type="PANTHER" id="PTHR11274:SF0">
    <property type="entry name" value="GENERAL TRANSCRIPTION AND DNA REPAIR FACTOR IIH HELICASE SUBUNIT XPB"/>
    <property type="match status" value="1"/>
</dbReference>
<feature type="domain" description="Helicase ATP-binding" evidence="5">
    <location>
        <begin position="116"/>
        <end position="310"/>
    </location>
</feature>
<keyword evidence="8" id="KW-1185">Reference proteome</keyword>
<name>A0A839EUC2_9HYPH</name>
<dbReference type="AlphaFoldDB" id="A0A839EUC2"/>
<evidence type="ECO:0000256" key="2">
    <source>
        <dbReference type="ARBA" id="ARBA00022801"/>
    </source>
</evidence>
<evidence type="ECO:0000313" key="7">
    <source>
        <dbReference type="EMBL" id="MBA8881705.1"/>
    </source>
</evidence>
<dbReference type="GO" id="GO:0004386">
    <property type="term" value="F:helicase activity"/>
    <property type="evidence" value="ECO:0007669"/>
    <property type="project" value="UniProtKB-KW"/>
</dbReference>
<dbReference type="GO" id="GO:0003677">
    <property type="term" value="F:DNA binding"/>
    <property type="evidence" value="ECO:0007669"/>
    <property type="project" value="InterPro"/>
</dbReference>
<dbReference type="InterPro" id="IPR014001">
    <property type="entry name" value="Helicase_ATP-bd"/>
</dbReference>
<evidence type="ECO:0000256" key="4">
    <source>
        <dbReference type="ARBA" id="ARBA00022840"/>
    </source>
</evidence>
<dbReference type="PROSITE" id="PS51194">
    <property type="entry name" value="HELICASE_CTER"/>
    <property type="match status" value="1"/>
</dbReference>
<dbReference type="Gene3D" id="3.40.50.300">
    <property type="entry name" value="P-loop containing nucleotide triphosphate hydrolases"/>
    <property type="match status" value="2"/>
</dbReference>
<dbReference type="Pfam" id="PF00271">
    <property type="entry name" value="Helicase_C"/>
    <property type="match status" value="1"/>
</dbReference>
<protein>
    <submittedName>
        <fullName evidence="7">Superfamily II DNA or RNA helicase</fullName>
    </submittedName>
</protein>